<keyword evidence="2" id="KW-1185">Reference proteome</keyword>
<dbReference type="RefSeq" id="WP_157834058.1">
    <property type="nucleotide sequence ID" value="NZ_JMIY01000005.1"/>
</dbReference>
<reference evidence="1 2" key="1">
    <citation type="journal article" date="2013" name="Nature">
        <title>Anaerobic oxidation of methane coupled to nitrate reduction in a novel archaeal lineage.</title>
        <authorList>
            <person name="Haroon M.F."/>
            <person name="Hu S."/>
            <person name="Shi Y."/>
            <person name="Imelfort M."/>
            <person name="Keller J."/>
            <person name="Hugenholtz P."/>
            <person name="Yuan Z."/>
            <person name="Tyson G.W."/>
        </authorList>
    </citation>
    <scope>NUCLEOTIDE SEQUENCE [LARGE SCALE GENOMIC DNA]</scope>
    <source>
        <strain evidence="1 2">ANME-2d</strain>
    </source>
</reference>
<proteinExistence type="predicted"/>
<dbReference type="Proteomes" id="UP000027153">
    <property type="component" value="Unassembled WGS sequence"/>
</dbReference>
<protein>
    <submittedName>
        <fullName evidence="1">Uncharacterized protein</fullName>
    </submittedName>
</protein>
<evidence type="ECO:0000313" key="1">
    <source>
        <dbReference type="EMBL" id="KCZ71336.1"/>
    </source>
</evidence>
<organism evidence="1 2">
    <name type="scientific">Candidatus Methanoperedens nitratireducens</name>
    <dbReference type="NCBI Taxonomy" id="1392998"/>
    <lineage>
        <taxon>Archaea</taxon>
        <taxon>Methanobacteriati</taxon>
        <taxon>Methanobacteriota</taxon>
        <taxon>Stenosarchaea group</taxon>
        <taxon>Methanomicrobia</taxon>
        <taxon>Methanosarcinales</taxon>
        <taxon>ANME-2 cluster</taxon>
        <taxon>Candidatus Methanoperedentaceae</taxon>
        <taxon>Candidatus Methanoperedens</taxon>
    </lineage>
</organism>
<name>A0A062UWF1_9EURY</name>
<dbReference type="EMBL" id="JMIY01000005">
    <property type="protein sequence ID" value="KCZ71336.1"/>
    <property type="molecule type" value="Genomic_DNA"/>
</dbReference>
<dbReference type="AlphaFoldDB" id="A0A062UWF1"/>
<accession>A0A062UWF1</accession>
<sequence length="56" mass="6553">MSILTDALFFKTWCVTQRASKHKRESITDKTSENNNKMSLGLKSRHLNLLSNEENW</sequence>
<evidence type="ECO:0000313" key="2">
    <source>
        <dbReference type="Proteomes" id="UP000027153"/>
    </source>
</evidence>
<comment type="caution">
    <text evidence="1">The sequence shown here is derived from an EMBL/GenBank/DDBJ whole genome shotgun (WGS) entry which is preliminary data.</text>
</comment>
<gene>
    <name evidence="1" type="ORF">ANME2D_02063</name>
</gene>